<evidence type="ECO:0000256" key="2">
    <source>
        <dbReference type="SAM" id="SignalP"/>
    </source>
</evidence>
<reference evidence="3" key="1">
    <citation type="submission" date="2014-09" db="EMBL/GenBank/DDBJ databases">
        <authorList>
            <person name="Magalhaes I.L.F."/>
            <person name="Oliveira U."/>
            <person name="Santos F.R."/>
            <person name="Vidigal T.H.D.A."/>
            <person name="Brescovit A.D."/>
            <person name="Santos A.J."/>
        </authorList>
    </citation>
    <scope>NUCLEOTIDE SEQUENCE</scope>
    <source>
        <tissue evidence="3">Shoot tissue taken approximately 20 cm above the soil surface</tissue>
    </source>
</reference>
<dbReference type="AlphaFoldDB" id="A0A0A9BJ22"/>
<evidence type="ECO:0000256" key="1">
    <source>
        <dbReference type="SAM" id="MobiDB-lite"/>
    </source>
</evidence>
<protein>
    <submittedName>
        <fullName evidence="3">Uncharacterized protein</fullName>
    </submittedName>
</protein>
<accession>A0A0A9BJ22</accession>
<sequence length="63" mass="7286">MQQVTNVILRHFWELVLHCLLQGDKHQCPVSTGASNRSGTKKESKMMPESHKHFNKHLNFTTV</sequence>
<organism evidence="3">
    <name type="scientific">Arundo donax</name>
    <name type="common">Giant reed</name>
    <name type="synonym">Donax arundinaceus</name>
    <dbReference type="NCBI Taxonomy" id="35708"/>
    <lineage>
        <taxon>Eukaryota</taxon>
        <taxon>Viridiplantae</taxon>
        <taxon>Streptophyta</taxon>
        <taxon>Embryophyta</taxon>
        <taxon>Tracheophyta</taxon>
        <taxon>Spermatophyta</taxon>
        <taxon>Magnoliopsida</taxon>
        <taxon>Liliopsida</taxon>
        <taxon>Poales</taxon>
        <taxon>Poaceae</taxon>
        <taxon>PACMAD clade</taxon>
        <taxon>Arundinoideae</taxon>
        <taxon>Arundineae</taxon>
        <taxon>Arundo</taxon>
    </lineage>
</organism>
<evidence type="ECO:0000313" key="3">
    <source>
        <dbReference type="EMBL" id="JAD62103.1"/>
    </source>
</evidence>
<reference evidence="3" key="2">
    <citation type="journal article" date="2015" name="Data Brief">
        <title>Shoot transcriptome of the giant reed, Arundo donax.</title>
        <authorList>
            <person name="Barrero R.A."/>
            <person name="Guerrero F.D."/>
            <person name="Moolhuijzen P."/>
            <person name="Goolsby J.A."/>
            <person name="Tidwell J."/>
            <person name="Bellgard S.E."/>
            <person name="Bellgard M.I."/>
        </authorList>
    </citation>
    <scope>NUCLEOTIDE SEQUENCE</scope>
    <source>
        <tissue evidence="3">Shoot tissue taken approximately 20 cm above the soil surface</tissue>
    </source>
</reference>
<feature type="compositionally biased region" description="Basic and acidic residues" evidence="1">
    <location>
        <begin position="40"/>
        <end position="52"/>
    </location>
</feature>
<dbReference type="EMBL" id="GBRH01235792">
    <property type="protein sequence ID" value="JAD62103.1"/>
    <property type="molecule type" value="Transcribed_RNA"/>
</dbReference>
<feature type="signal peptide" evidence="2">
    <location>
        <begin position="1"/>
        <end position="18"/>
    </location>
</feature>
<feature type="compositionally biased region" description="Polar residues" evidence="1">
    <location>
        <begin position="29"/>
        <end position="38"/>
    </location>
</feature>
<feature type="chain" id="PRO_5002042917" evidence="2">
    <location>
        <begin position="19"/>
        <end position="63"/>
    </location>
</feature>
<feature type="region of interest" description="Disordered" evidence="1">
    <location>
        <begin position="28"/>
        <end position="63"/>
    </location>
</feature>
<keyword evidence="2" id="KW-0732">Signal</keyword>
<name>A0A0A9BJ22_ARUDO</name>
<proteinExistence type="predicted"/>